<accession>A0A8J6PRV5</accession>
<dbReference type="Pfam" id="PF01627">
    <property type="entry name" value="Hpt"/>
    <property type="match status" value="1"/>
</dbReference>
<dbReference type="InterPro" id="IPR008207">
    <property type="entry name" value="Sig_transdc_His_kin_Hpt_dom"/>
</dbReference>
<evidence type="ECO:0000256" key="1">
    <source>
        <dbReference type="PROSITE-ProRule" id="PRU00110"/>
    </source>
</evidence>
<feature type="domain" description="HPt" evidence="2">
    <location>
        <begin position="16"/>
        <end position="109"/>
    </location>
</feature>
<feature type="modified residue" description="Phosphohistidine" evidence="1">
    <location>
        <position position="55"/>
    </location>
</feature>
<protein>
    <submittedName>
        <fullName evidence="3">Hpt domain-containing protein</fullName>
    </submittedName>
</protein>
<dbReference type="EMBL" id="JACVXD010000002">
    <property type="protein sequence ID" value="MBD0823280.1"/>
    <property type="molecule type" value="Genomic_DNA"/>
</dbReference>
<dbReference type="SUPFAM" id="SSF47226">
    <property type="entry name" value="Histidine-containing phosphotransfer domain, HPT domain"/>
    <property type="match status" value="1"/>
</dbReference>
<dbReference type="AlphaFoldDB" id="A0A8J6PRV5"/>
<dbReference type="Gene3D" id="1.20.120.160">
    <property type="entry name" value="HPT domain"/>
    <property type="match status" value="1"/>
</dbReference>
<sequence>MMSIDLSILEKFTGGDRLKMKKYIALYLDTATVLFNSIGEGIAAEDWEKVCANVHSLKPQITYMGLTNLSELLLKIEEKSKAQDTYFINEIFEQALVVHRQSKQVLEGYLET</sequence>
<dbReference type="Proteomes" id="UP000621516">
    <property type="component" value="Unassembled WGS sequence"/>
</dbReference>
<reference evidence="3 4" key="1">
    <citation type="journal article" date="2018" name="J. Microbiol.">
        <title>Aestuariibaculum marinum sp. nov., a marine bacterium isolated from seawater in South Korea.</title>
        <authorList>
            <person name="Choi J."/>
            <person name="Lee D."/>
            <person name="Jang J.H."/>
            <person name="Cha S."/>
            <person name="Seo T."/>
        </authorList>
    </citation>
    <scope>NUCLEOTIDE SEQUENCE [LARGE SCALE GENOMIC DNA]</scope>
    <source>
        <strain evidence="3 4">IP7</strain>
    </source>
</reference>
<dbReference type="RefSeq" id="WP_188222596.1">
    <property type="nucleotide sequence ID" value="NZ_JACVXD010000002.1"/>
</dbReference>
<evidence type="ECO:0000313" key="4">
    <source>
        <dbReference type="Proteomes" id="UP000621516"/>
    </source>
</evidence>
<dbReference type="GO" id="GO:0000160">
    <property type="term" value="P:phosphorelay signal transduction system"/>
    <property type="evidence" value="ECO:0007669"/>
    <property type="project" value="InterPro"/>
</dbReference>
<evidence type="ECO:0000313" key="3">
    <source>
        <dbReference type="EMBL" id="MBD0823280.1"/>
    </source>
</evidence>
<name>A0A8J6PRV5_9FLAO</name>
<comment type="caution">
    <text evidence="3">The sequence shown here is derived from an EMBL/GenBank/DDBJ whole genome shotgun (WGS) entry which is preliminary data.</text>
</comment>
<proteinExistence type="predicted"/>
<dbReference type="GO" id="GO:0004672">
    <property type="term" value="F:protein kinase activity"/>
    <property type="evidence" value="ECO:0007669"/>
    <property type="project" value="UniProtKB-ARBA"/>
</dbReference>
<dbReference type="PROSITE" id="PS50894">
    <property type="entry name" value="HPT"/>
    <property type="match status" value="1"/>
</dbReference>
<organism evidence="3 4">
    <name type="scientific">Aestuariibaculum marinum</name>
    <dbReference type="NCBI Taxonomy" id="2683592"/>
    <lineage>
        <taxon>Bacteria</taxon>
        <taxon>Pseudomonadati</taxon>
        <taxon>Bacteroidota</taxon>
        <taxon>Flavobacteriia</taxon>
        <taxon>Flavobacteriales</taxon>
        <taxon>Flavobacteriaceae</taxon>
    </lineage>
</organism>
<gene>
    <name evidence="3" type="ORF">ICJ85_04535</name>
</gene>
<evidence type="ECO:0000259" key="2">
    <source>
        <dbReference type="PROSITE" id="PS50894"/>
    </source>
</evidence>
<keyword evidence="1" id="KW-0597">Phosphoprotein</keyword>
<keyword evidence="4" id="KW-1185">Reference proteome</keyword>
<dbReference type="InterPro" id="IPR036641">
    <property type="entry name" value="HPT_dom_sf"/>
</dbReference>